<evidence type="ECO:0000256" key="2">
    <source>
        <dbReference type="ARBA" id="ARBA00049364"/>
    </source>
</evidence>
<dbReference type="PANTHER" id="PTHR43747:SF1">
    <property type="entry name" value="SLR1998 PROTEIN"/>
    <property type="match status" value="1"/>
</dbReference>
<dbReference type="Gene3D" id="3.30.9.100">
    <property type="match status" value="1"/>
</dbReference>
<reference evidence="3 4" key="1">
    <citation type="submission" date="2021-08" db="EMBL/GenBank/DDBJ databases">
        <title>Draft Genome Sequence of Phanerochaete sordida strain YK-624.</title>
        <authorList>
            <person name="Mori T."/>
            <person name="Dohra H."/>
            <person name="Suzuki T."/>
            <person name="Kawagishi H."/>
            <person name="Hirai H."/>
        </authorList>
    </citation>
    <scope>NUCLEOTIDE SEQUENCE [LARGE SCALE GENOMIC DNA]</scope>
    <source>
        <strain evidence="3 4">YK-624</strain>
    </source>
</reference>
<comment type="catalytic activity">
    <reaction evidence="2">
        <text>melleolide F + FADH2 + chloride + O2 = 6'-chloromelleolide F + FAD + 2 H2O + H(+)</text>
        <dbReference type="Rhea" id="RHEA:67160"/>
        <dbReference type="ChEBI" id="CHEBI:15377"/>
        <dbReference type="ChEBI" id="CHEBI:15378"/>
        <dbReference type="ChEBI" id="CHEBI:15379"/>
        <dbReference type="ChEBI" id="CHEBI:17996"/>
        <dbReference type="ChEBI" id="CHEBI:57692"/>
        <dbReference type="ChEBI" id="CHEBI:58307"/>
        <dbReference type="ChEBI" id="CHEBI:167712"/>
        <dbReference type="ChEBI" id="CHEBI:167713"/>
    </reaction>
    <physiologicalReaction direction="left-to-right" evidence="2">
        <dbReference type="Rhea" id="RHEA:67161"/>
    </physiologicalReaction>
</comment>
<dbReference type="Proteomes" id="UP000703269">
    <property type="component" value="Unassembled WGS sequence"/>
</dbReference>
<dbReference type="AlphaFoldDB" id="A0A9P3GPM8"/>
<dbReference type="GO" id="GO:0044550">
    <property type="term" value="P:secondary metabolite biosynthetic process"/>
    <property type="evidence" value="ECO:0007669"/>
    <property type="project" value="UniProtKB-ARBA"/>
</dbReference>
<protein>
    <submittedName>
        <fullName evidence="3">FAD/NAD(P)-binding domain-containing protein</fullName>
    </submittedName>
</protein>
<dbReference type="SUPFAM" id="SSF51905">
    <property type="entry name" value="FAD/NAD(P)-binding domain"/>
    <property type="match status" value="1"/>
</dbReference>
<dbReference type="OrthoDB" id="2647594at2759"/>
<dbReference type="Pfam" id="PF12831">
    <property type="entry name" value="FAD_oxidored"/>
    <property type="match status" value="1"/>
</dbReference>
<dbReference type="InterPro" id="IPR036188">
    <property type="entry name" value="FAD/NAD-bd_sf"/>
</dbReference>
<keyword evidence="4" id="KW-1185">Reference proteome</keyword>
<dbReference type="Gene3D" id="3.50.50.60">
    <property type="entry name" value="FAD/NAD(P)-binding domain"/>
    <property type="match status" value="1"/>
</dbReference>
<dbReference type="PANTHER" id="PTHR43747">
    <property type="entry name" value="FAD-BINDING PROTEIN"/>
    <property type="match status" value="1"/>
</dbReference>
<organism evidence="3 4">
    <name type="scientific">Phanerochaete sordida</name>
    <dbReference type="NCBI Taxonomy" id="48140"/>
    <lineage>
        <taxon>Eukaryota</taxon>
        <taxon>Fungi</taxon>
        <taxon>Dikarya</taxon>
        <taxon>Basidiomycota</taxon>
        <taxon>Agaricomycotina</taxon>
        <taxon>Agaricomycetes</taxon>
        <taxon>Polyporales</taxon>
        <taxon>Phanerochaetaceae</taxon>
        <taxon>Phanerochaete</taxon>
    </lineage>
</organism>
<sequence>MPDSTHLYDVIVVGGGPAGCATALSLTKNDAPAGLRVLVLDDAEQNAFKIGESLPASARRTLAMLHPTLNERLAVDTAQGLHHMCTGNASAWAGPHLEETYALMNPYGHGWHLGRARFDEALREACGPLLRKGKAVDVRRVDGRGDQAHCWEIDATMSSTGETETFRARWIVDATGRKASIARKLGAKVRKHSDLLAFYALFTTTEPETDTDNRTLIEAAPSGWWYSARLPHGRRLVTYTTSPTDTTARVARTAAGFQDKLRRETVHIARALEQDGVPAYEMAAESRFVSHTSACSAVLEPYAAWEPAPAGPDGASDTSSGRGWCAVGDAALAFDPLSSQGIITALNTGAFLGGVLARQLGIVEPPTSGEEVDGVRAVCAIHDAYEQVRVMYDEGRAYYYSIVDRFEADTIGSEDKNSVDSSFWKKMQVTL</sequence>
<dbReference type="InterPro" id="IPR050816">
    <property type="entry name" value="Flavin-dep_Halogenase_NPB"/>
</dbReference>
<evidence type="ECO:0000313" key="4">
    <source>
        <dbReference type="Proteomes" id="UP000703269"/>
    </source>
</evidence>
<name>A0A9P3GPM8_9APHY</name>
<gene>
    <name evidence="3" type="ORF">PsYK624_147990</name>
</gene>
<evidence type="ECO:0000256" key="1">
    <source>
        <dbReference type="ARBA" id="ARBA00005706"/>
    </source>
</evidence>
<proteinExistence type="inferred from homology"/>
<comment type="caution">
    <text evidence="3">The sequence shown here is derived from an EMBL/GenBank/DDBJ whole genome shotgun (WGS) entry which is preliminary data.</text>
</comment>
<evidence type="ECO:0000313" key="3">
    <source>
        <dbReference type="EMBL" id="GJE98566.1"/>
    </source>
</evidence>
<comment type="similarity">
    <text evidence="1">Belongs to the flavin-dependent halogenase family.</text>
</comment>
<dbReference type="PRINTS" id="PR00420">
    <property type="entry name" value="RNGMNOXGNASE"/>
</dbReference>
<accession>A0A9P3GPM8</accession>
<dbReference type="EMBL" id="BPQB01000090">
    <property type="protein sequence ID" value="GJE98566.1"/>
    <property type="molecule type" value="Genomic_DNA"/>
</dbReference>
<dbReference type="GO" id="GO:0140907">
    <property type="term" value="F:flavin-dependent halogenase activity"/>
    <property type="evidence" value="ECO:0007669"/>
    <property type="project" value="UniProtKB-ARBA"/>
</dbReference>